<protein>
    <submittedName>
        <fullName evidence="1">Uncharacterized protein</fullName>
    </submittedName>
</protein>
<evidence type="ECO:0000313" key="2">
    <source>
        <dbReference type="Proteomes" id="UP000006281"/>
    </source>
</evidence>
<dbReference type="STRING" id="1179773.BN6_02860"/>
<name>K0JTQ7_SACES</name>
<dbReference type="BioCyc" id="SESP1179773:BN6_RS01400-MONOMER"/>
<evidence type="ECO:0000313" key="1">
    <source>
        <dbReference type="EMBL" id="CCH27618.1"/>
    </source>
</evidence>
<dbReference type="EMBL" id="HE804045">
    <property type="protein sequence ID" value="CCH27618.1"/>
    <property type="molecule type" value="Genomic_DNA"/>
</dbReference>
<proteinExistence type="predicted"/>
<dbReference type="KEGG" id="sesp:BN6_02860"/>
<reference evidence="1 2" key="1">
    <citation type="journal article" date="2012" name="BMC Genomics">
        <title>Complete genome sequence of Saccharothrix espanaensis DSM 44229T and comparison to the other completely sequenced Pseudonocardiaceae.</title>
        <authorList>
            <person name="Strobel T."/>
            <person name="Al-Dilaimi A."/>
            <person name="Blom J."/>
            <person name="Gessner A."/>
            <person name="Kalinowski J."/>
            <person name="Luzhetska M."/>
            <person name="Puhler A."/>
            <person name="Szczepanowski R."/>
            <person name="Bechthold A."/>
            <person name="Ruckert C."/>
        </authorList>
    </citation>
    <scope>NUCLEOTIDE SEQUENCE [LARGE SCALE GENOMIC DNA]</scope>
    <source>
        <strain evidence="2">ATCC 51144 / DSM 44229 / JCM 9112 / NBRC 15066 / NRRL 15764</strain>
    </source>
</reference>
<dbReference type="RefSeq" id="WP_015097732.1">
    <property type="nucleotide sequence ID" value="NC_019673.1"/>
</dbReference>
<accession>K0JTQ7</accession>
<dbReference type="HOGENOM" id="CLU_1313280_0_0_11"/>
<dbReference type="AlphaFoldDB" id="K0JTQ7"/>
<dbReference type="PATRIC" id="fig|1179773.3.peg.290"/>
<keyword evidence="2" id="KW-1185">Reference proteome</keyword>
<sequence length="200" mass="21612">MSDTLHELLLRLAGRLPDDVLWRFRDWAATDAVAVLARALPRTLLHDRIGLTDREQRLLADALVPHGADLSTTSSVKGLDDEPDPGYTFTPESPERVLMGDSATVVLGATLRGRLGVGEVRTTWRQGGGVTRRLILVMATTEHARLAAELQRVLRALGEHDPCVEVLPTGHDLPSYHRAALAASELVCAGAEADGHLVPV</sequence>
<dbReference type="eggNOG" id="ENOG5033SAY">
    <property type="taxonomic scope" value="Bacteria"/>
</dbReference>
<dbReference type="Proteomes" id="UP000006281">
    <property type="component" value="Chromosome"/>
</dbReference>
<organism evidence="1 2">
    <name type="scientific">Saccharothrix espanaensis (strain ATCC 51144 / DSM 44229 / JCM 9112 / NBRC 15066 / NRRL 15764)</name>
    <dbReference type="NCBI Taxonomy" id="1179773"/>
    <lineage>
        <taxon>Bacteria</taxon>
        <taxon>Bacillati</taxon>
        <taxon>Actinomycetota</taxon>
        <taxon>Actinomycetes</taxon>
        <taxon>Pseudonocardiales</taxon>
        <taxon>Pseudonocardiaceae</taxon>
        <taxon>Saccharothrix</taxon>
    </lineage>
</organism>
<gene>
    <name evidence="1" type="ordered locus">BN6_02860</name>
</gene>
<dbReference type="OrthoDB" id="3576083at2"/>